<keyword evidence="10" id="KW-1185">Reference proteome</keyword>
<dbReference type="AlphaFoldDB" id="A0A934TUS2"/>
<dbReference type="PANTHER" id="PTHR43014:SF2">
    <property type="entry name" value="MERCURIC REDUCTASE"/>
    <property type="match status" value="1"/>
</dbReference>
<keyword evidence="5" id="KW-0547">Nucleotide-binding</keyword>
<comment type="cofactor">
    <cofactor evidence="5">
        <name>FAD</name>
        <dbReference type="ChEBI" id="CHEBI:57692"/>
    </cofactor>
    <text evidence="5">Binds 1 FAD per subunit.</text>
</comment>
<dbReference type="GO" id="GO:0003955">
    <property type="term" value="F:NAD(P)H dehydrogenase (quinone) activity"/>
    <property type="evidence" value="ECO:0007669"/>
    <property type="project" value="TreeGrafter"/>
</dbReference>
<protein>
    <submittedName>
        <fullName evidence="9">FAD-containing oxidoreductase</fullName>
    </submittedName>
</protein>
<reference evidence="9" key="1">
    <citation type="journal article" date="2012" name="J. Microbiol. Biotechnol.">
        <title>Ramlibacter ginsenosidimutans sp. nov., with ginsenoside-converting activity.</title>
        <authorList>
            <person name="Wang L."/>
            <person name="An D.S."/>
            <person name="Kim S.G."/>
            <person name="Jin F.X."/>
            <person name="Kim S.C."/>
            <person name="Lee S.T."/>
            <person name="Im W.T."/>
        </authorList>
    </citation>
    <scope>NUCLEOTIDE SEQUENCE</scope>
    <source>
        <strain evidence="9">KACC 17527</strain>
    </source>
</reference>
<feature type="active site" description="Proton acceptor" evidence="4">
    <location>
        <position position="441"/>
    </location>
</feature>
<dbReference type="Gene3D" id="3.30.390.30">
    <property type="match status" value="1"/>
</dbReference>
<gene>
    <name evidence="9" type="ORF">JJB11_13610</name>
</gene>
<feature type="binding site" evidence="5">
    <location>
        <position position="267"/>
    </location>
    <ligand>
        <name>NAD(+)</name>
        <dbReference type="ChEBI" id="CHEBI:57540"/>
    </ligand>
</feature>
<dbReference type="Pfam" id="PF02852">
    <property type="entry name" value="Pyr_redox_dim"/>
    <property type="match status" value="1"/>
</dbReference>
<comment type="caution">
    <text evidence="9">The sequence shown here is derived from an EMBL/GenBank/DDBJ whole genome shotgun (WGS) entry which is preliminary data.</text>
</comment>
<sequence>MDQERFDVIVIGAGQAGPALAARCGRAGMRVALIERHLLGGTCVNTGCYPTKTLVASARAVHLARRGDEFGFETGPVRVDMRRVKARMDGIVGAVRADVETWVRGMKGVEWITGHACFTAPRTVRVGERELKADRIFIDVGARAARPPLEGIDTVSTLDNASVLQLQEVPRHLLIVGGSYIGLEFAQLMRRFGAEVSVVERSPRLLPREDTDVAEEVQAILEREGVCFHLASECVAFAPGEATVRMRARCEPQDFWLEGSHVLLAMGRTPNTGDLGLESAGIRADERGYIEVDDQCRTSAEGVWAVGECNGRGAFTHTAWNDHEIVAANVLHGETRSVRDRIPCYALFTDPPLGRAGMSEQDVRATGRSALVGKRPMERVGRARESGETQGFMKVLVDAQTRQILGASLLGLAGDEVVHILLDAIASGITAAALARTMHIHPTVAELVPTLLQDLHPLQERA</sequence>
<evidence type="ECO:0000256" key="2">
    <source>
        <dbReference type="ARBA" id="ARBA00022630"/>
    </source>
</evidence>
<name>A0A934TUS2_9BURK</name>
<dbReference type="GO" id="GO:0050660">
    <property type="term" value="F:flavin adenine dinucleotide binding"/>
    <property type="evidence" value="ECO:0007669"/>
    <property type="project" value="TreeGrafter"/>
</dbReference>
<evidence type="ECO:0000313" key="10">
    <source>
        <dbReference type="Proteomes" id="UP000630528"/>
    </source>
</evidence>
<evidence type="ECO:0000256" key="5">
    <source>
        <dbReference type="PIRSR" id="PIRSR000350-3"/>
    </source>
</evidence>
<feature type="binding site" evidence="5">
    <location>
        <begin position="177"/>
        <end position="184"/>
    </location>
    <ligand>
        <name>NAD(+)</name>
        <dbReference type="ChEBI" id="CHEBI:57540"/>
    </ligand>
</feature>
<feature type="disulfide bond" description="Redox-active" evidence="6">
    <location>
        <begin position="43"/>
        <end position="48"/>
    </location>
</feature>
<dbReference type="PANTHER" id="PTHR43014">
    <property type="entry name" value="MERCURIC REDUCTASE"/>
    <property type="match status" value="1"/>
</dbReference>
<dbReference type="EMBL" id="JAEPWM010000005">
    <property type="protein sequence ID" value="MBK6007132.1"/>
    <property type="molecule type" value="Genomic_DNA"/>
</dbReference>
<evidence type="ECO:0000259" key="8">
    <source>
        <dbReference type="Pfam" id="PF07992"/>
    </source>
</evidence>
<dbReference type="SUPFAM" id="SSF51905">
    <property type="entry name" value="FAD/NAD(P)-binding domain"/>
    <property type="match status" value="1"/>
</dbReference>
<feature type="binding site" evidence="5">
    <location>
        <position position="200"/>
    </location>
    <ligand>
        <name>NAD(+)</name>
        <dbReference type="ChEBI" id="CHEBI:57540"/>
    </ligand>
</feature>
<feature type="binding site" evidence="5">
    <location>
        <position position="52"/>
    </location>
    <ligand>
        <name>FAD</name>
        <dbReference type="ChEBI" id="CHEBI:57692"/>
    </ligand>
</feature>
<dbReference type="PIRSF" id="PIRSF000350">
    <property type="entry name" value="Mercury_reductase_MerA"/>
    <property type="match status" value="1"/>
</dbReference>
<dbReference type="InterPro" id="IPR023753">
    <property type="entry name" value="FAD/NAD-binding_dom"/>
</dbReference>
<evidence type="ECO:0000313" key="9">
    <source>
        <dbReference type="EMBL" id="MBK6007132.1"/>
    </source>
</evidence>
<reference evidence="9" key="2">
    <citation type="submission" date="2021-01" db="EMBL/GenBank/DDBJ databases">
        <authorList>
            <person name="Kang M."/>
        </authorList>
    </citation>
    <scope>NUCLEOTIDE SEQUENCE</scope>
    <source>
        <strain evidence="9">KACC 17527</strain>
    </source>
</reference>
<dbReference type="InterPro" id="IPR004099">
    <property type="entry name" value="Pyr_nucl-diS_OxRdtase_dimer"/>
</dbReference>
<feature type="domain" description="FAD/NAD(P)-binding" evidence="8">
    <location>
        <begin position="6"/>
        <end position="321"/>
    </location>
</feature>
<dbReference type="Gene3D" id="3.50.50.60">
    <property type="entry name" value="FAD/NAD(P)-binding domain"/>
    <property type="match status" value="2"/>
</dbReference>
<dbReference type="PRINTS" id="PR00411">
    <property type="entry name" value="PNDRDTASEI"/>
</dbReference>
<dbReference type="InterPro" id="IPR036188">
    <property type="entry name" value="FAD/NAD-bd_sf"/>
</dbReference>
<dbReference type="InterPro" id="IPR016156">
    <property type="entry name" value="FAD/NAD-linked_Rdtase_dimer_sf"/>
</dbReference>
<dbReference type="SUPFAM" id="SSF55424">
    <property type="entry name" value="FAD/NAD-linked reductases, dimerisation (C-terminal) domain"/>
    <property type="match status" value="1"/>
</dbReference>
<evidence type="ECO:0000256" key="1">
    <source>
        <dbReference type="ARBA" id="ARBA00007532"/>
    </source>
</evidence>
<proteinExistence type="inferred from homology"/>
<evidence type="ECO:0000256" key="4">
    <source>
        <dbReference type="PIRSR" id="PIRSR000350-2"/>
    </source>
</evidence>
<comment type="similarity">
    <text evidence="1">Belongs to the class-I pyridine nucleotide-disulfide oxidoreductase family.</text>
</comment>
<evidence type="ECO:0000256" key="3">
    <source>
        <dbReference type="ARBA" id="ARBA00022827"/>
    </source>
</evidence>
<keyword evidence="3 5" id="KW-0274">FAD</keyword>
<dbReference type="RefSeq" id="WP_201171981.1">
    <property type="nucleotide sequence ID" value="NZ_JAEPWM010000005.1"/>
</dbReference>
<evidence type="ECO:0000256" key="6">
    <source>
        <dbReference type="PIRSR" id="PIRSR000350-4"/>
    </source>
</evidence>
<dbReference type="Proteomes" id="UP000630528">
    <property type="component" value="Unassembled WGS sequence"/>
</dbReference>
<keyword evidence="2" id="KW-0285">Flavoprotein</keyword>
<dbReference type="Pfam" id="PF07992">
    <property type="entry name" value="Pyr_redox_2"/>
    <property type="match status" value="1"/>
</dbReference>
<dbReference type="NCBIfam" id="NF004992">
    <property type="entry name" value="PRK06370.1-4"/>
    <property type="match status" value="1"/>
</dbReference>
<organism evidence="9 10">
    <name type="scientific">Ramlibacter ginsenosidimutans</name>
    <dbReference type="NCBI Taxonomy" id="502333"/>
    <lineage>
        <taxon>Bacteria</taxon>
        <taxon>Pseudomonadati</taxon>
        <taxon>Pseudomonadota</taxon>
        <taxon>Betaproteobacteria</taxon>
        <taxon>Burkholderiales</taxon>
        <taxon>Comamonadaceae</taxon>
        <taxon>Ramlibacter</taxon>
    </lineage>
</organism>
<dbReference type="InterPro" id="IPR001100">
    <property type="entry name" value="Pyr_nuc-diS_OxRdtase"/>
</dbReference>
<evidence type="ECO:0000259" key="7">
    <source>
        <dbReference type="Pfam" id="PF02852"/>
    </source>
</evidence>
<keyword evidence="5" id="KW-0520">NAD</keyword>
<accession>A0A934TUS2</accession>
<feature type="domain" description="Pyridine nucleotide-disulphide oxidoreductase dimerisation" evidence="7">
    <location>
        <begin position="346"/>
        <end position="450"/>
    </location>
</feature>
<dbReference type="PRINTS" id="PR00368">
    <property type="entry name" value="FADPNR"/>
</dbReference>